<dbReference type="SUPFAM" id="SSF52540">
    <property type="entry name" value="P-loop containing nucleoside triphosphate hydrolases"/>
    <property type="match status" value="1"/>
</dbReference>
<evidence type="ECO:0000313" key="1">
    <source>
        <dbReference type="EMBL" id="KAF9965210.1"/>
    </source>
</evidence>
<gene>
    <name evidence="1" type="ORF">BGZ70_005229</name>
</gene>
<reference evidence="1" key="1">
    <citation type="journal article" date="2020" name="Fungal Divers.">
        <title>Resolving the Mortierellaceae phylogeny through synthesis of multi-gene phylogenetics and phylogenomics.</title>
        <authorList>
            <person name="Vandepol N."/>
            <person name="Liber J."/>
            <person name="Desiro A."/>
            <person name="Na H."/>
            <person name="Kennedy M."/>
            <person name="Barry K."/>
            <person name="Grigoriev I.V."/>
            <person name="Miller A.N."/>
            <person name="O'Donnell K."/>
            <person name="Stajich J.E."/>
            <person name="Bonito G."/>
        </authorList>
    </citation>
    <scope>NUCLEOTIDE SEQUENCE</scope>
    <source>
        <strain evidence="1">CK1249</strain>
    </source>
</reference>
<comment type="caution">
    <text evidence="1">The sequence shown here is derived from an EMBL/GenBank/DDBJ whole genome shotgun (WGS) entry which is preliminary data.</text>
</comment>
<organism evidence="1 2">
    <name type="scientific">Mortierella alpina</name>
    <name type="common">Oleaginous fungus</name>
    <name type="synonym">Mortierella renispora</name>
    <dbReference type="NCBI Taxonomy" id="64518"/>
    <lineage>
        <taxon>Eukaryota</taxon>
        <taxon>Fungi</taxon>
        <taxon>Fungi incertae sedis</taxon>
        <taxon>Mucoromycota</taxon>
        <taxon>Mortierellomycotina</taxon>
        <taxon>Mortierellomycetes</taxon>
        <taxon>Mortierellales</taxon>
        <taxon>Mortierellaceae</taxon>
        <taxon>Mortierella</taxon>
    </lineage>
</organism>
<dbReference type="OrthoDB" id="8954335at2759"/>
<evidence type="ECO:0000313" key="2">
    <source>
        <dbReference type="Proteomes" id="UP000738359"/>
    </source>
</evidence>
<dbReference type="AlphaFoldDB" id="A0A9P6J9R9"/>
<dbReference type="EMBL" id="JAAAHY010000277">
    <property type="protein sequence ID" value="KAF9965210.1"/>
    <property type="molecule type" value="Genomic_DNA"/>
</dbReference>
<evidence type="ECO:0008006" key="3">
    <source>
        <dbReference type="Google" id="ProtNLM"/>
    </source>
</evidence>
<sequence>MSEPTTSPPTYNIVLLGPTQSGKSTFVQSIRKYVDPTCSVDRTNIDCTSTPRIRVQQVQTDFPEYCLFTQPSKQVPKREIDLDKLTRKLTSKYSTSLYSSLFRRTSMENLGAGVVCQPMAASPGPMSTLNIVDAPPLDGIRGEEVRHVANVLSNLRRLGPINLVLIMVSSTAPITVYNADSLRAFADICQDMGGLIAFVHTKARLQDLSCSKWEEDMQGRKRTLETIFSRNQHTPLHFVIDCDLTTRDPALIAIRQRIIQKILLRATKTRAVDVSNMLVSKSKKMLKVDAEVVVRFHMAMRDLVLNQTNNLGTQFSCKLQIKELERFIEDAEEFIGKYDSDAPVVMFETSHEDDWTLWDPFSSGREVVFEALDLPCDIVYINEECHGFDKRVLDKSRRSYKVQLTRKFYTRGTYRLQVLTTFKTQYRQQLATMRTRQRYFEETLQDLKSKVQYDAETQDQVQQNALAEAQLVHSRKEMIKRRECCLRVIRHADQLTLSIGAFLKAARAELYEGYVEECVDKAVLYFTNTEFLESAEDPEE</sequence>
<accession>A0A9P6J9R9</accession>
<proteinExistence type="predicted"/>
<name>A0A9P6J9R9_MORAP</name>
<dbReference type="Proteomes" id="UP000738359">
    <property type="component" value="Unassembled WGS sequence"/>
</dbReference>
<keyword evidence="2" id="KW-1185">Reference proteome</keyword>
<dbReference type="InterPro" id="IPR027417">
    <property type="entry name" value="P-loop_NTPase"/>
</dbReference>
<dbReference type="Gene3D" id="3.40.50.300">
    <property type="entry name" value="P-loop containing nucleotide triphosphate hydrolases"/>
    <property type="match status" value="1"/>
</dbReference>
<protein>
    <recommendedName>
        <fullName evidence="3">G domain-containing protein</fullName>
    </recommendedName>
</protein>